<dbReference type="EMBL" id="RBWY01000003">
    <property type="protein sequence ID" value="RKS85109.1"/>
    <property type="molecule type" value="Genomic_DNA"/>
</dbReference>
<comment type="similarity">
    <text evidence="7">Belongs to the transglycosylase MltG family.</text>
</comment>
<evidence type="ECO:0000256" key="4">
    <source>
        <dbReference type="ARBA" id="ARBA00023136"/>
    </source>
</evidence>
<evidence type="ECO:0000256" key="6">
    <source>
        <dbReference type="ARBA" id="ARBA00023316"/>
    </source>
</evidence>
<keyword evidence="4 7" id="KW-0472">Membrane</keyword>
<dbReference type="EC" id="4.2.2.29" evidence="7"/>
<dbReference type="GO" id="GO:0071555">
    <property type="term" value="P:cell wall organization"/>
    <property type="evidence" value="ECO:0007669"/>
    <property type="project" value="UniProtKB-KW"/>
</dbReference>
<dbReference type="GO" id="GO:0005886">
    <property type="term" value="C:plasma membrane"/>
    <property type="evidence" value="ECO:0007669"/>
    <property type="project" value="UniProtKB-UniRule"/>
</dbReference>
<dbReference type="AlphaFoldDB" id="A0A495RCM2"/>
<name>A0A495RCM2_9GAMM</name>
<dbReference type="PANTHER" id="PTHR30518">
    <property type="entry name" value="ENDOLYTIC MUREIN TRANSGLYCOSYLASE"/>
    <property type="match status" value="1"/>
</dbReference>
<dbReference type="Proteomes" id="UP000278542">
    <property type="component" value="Unassembled WGS sequence"/>
</dbReference>
<dbReference type="Gene3D" id="3.30.160.60">
    <property type="entry name" value="Classic Zinc Finger"/>
    <property type="match status" value="2"/>
</dbReference>
<keyword evidence="9" id="KW-1185">Reference proteome</keyword>
<sequence>MIMMKKKYLITFIVICILAIGTAAISAYWYLQNFAQRTIELNEPEQLFVLKRGTSIANLVKQVEQESLMTDAYLIPYLMKIHPELQGIKSGTYQLSATMTVEQFLQLLVSGKEVQFAIKFVEGKQAKEWLATLKNMPDIELTLTDKSLGEVAKQLSIEGAIEGWLYPDTYHYTPGTTDVAILNRAYQKMKIALQTIWDERDEGLPYQTPYQLLIMASIIEKETGVDDERSKVSSVFVNRLKYKMKLQTDPTVIYGMGEQYKGRLTRKDLQDKENPYNTYVIYGLPPTPIAMPSLASLQAAAHPATTNYLYFVADGQGGHTFTTNYADHDKAVKAYWRLMSSQNN</sequence>
<evidence type="ECO:0000256" key="2">
    <source>
        <dbReference type="ARBA" id="ARBA00022692"/>
    </source>
</evidence>
<evidence type="ECO:0000313" key="8">
    <source>
        <dbReference type="EMBL" id="RKS85109.1"/>
    </source>
</evidence>
<protein>
    <recommendedName>
        <fullName evidence="7">Endolytic murein transglycosylase</fullName>
        <ecNumber evidence="7">4.2.2.29</ecNumber>
    </recommendedName>
    <alternativeName>
        <fullName evidence="7">Peptidoglycan lytic transglycosylase</fullName>
    </alternativeName>
    <alternativeName>
        <fullName evidence="7">Peptidoglycan polymerization terminase</fullName>
    </alternativeName>
</protein>
<dbReference type="Pfam" id="PF02618">
    <property type="entry name" value="YceG"/>
    <property type="match status" value="1"/>
</dbReference>
<dbReference type="CDD" id="cd08010">
    <property type="entry name" value="MltG_like"/>
    <property type="match status" value="1"/>
</dbReference>
<keyword evidence="3 7" id="KW-1133">Transmembrane helix</keyword>
<gene>
    <name evidence="7" type="primary">mltG</name>
    <name evidence="8" type="ORF">DES39_1618</name>
</gene>
<dbReference type="NCBIfam" id="TIGR00247">
    <property type="entry name" value="endolytic transglycosylase MltG"/>
    <property type="match status" value="1"/>
</dbReference>
<dbReference type="GO" id="GO:0008932">
    <property type="term" value="F:lytic endotransglycosylase activity"/>
    <property type="evidence" value="ECO:0007669"/>
    <property type="project" value="UniProtKB-UniRule"/>
</dbReference>
<keyword evidence="7" id="KW-0997">Cell inner membrane</keyword>
<keyword evidence="6 7" id="KW-0961">Cell wall biogenesis/degradation</keyword>
<evidence type="ECO:0000256" key="7">
    <source>
        <dbReference type="HAMAP-Rule" id="MF_02065"/>
    </source>
</evidence>
<dbReference type="FunFam" id="3.30.160.60:FF:000242">
    <property type="entry name" value="Endolytic murein transglycosylase"/>
    <property type="match status" value="1"/>
</dbReference>
<comment type="catalytic activity">
    <reaction evidence="7">
        <text>a peptidoglycan chain = a peptidoglycan chain with N-acetyl-1,6-anhydromuramyl-[peptide] at the reducing end + a peptidoglycan chain with N-acetylglucosamine at the non-reducing end.</text>
        <dbReference type="EC" id="4.2.2.29"/>
    </reaction>
</comment>
<dbReference type="GO" id="GO:0009252">
    <property type="term" value="P:peptidoglycan biosynthetic process"/>
    <property type="evidence" value="ECO:0007669"/>
    <property type="project" value="UniProtKB-UniRule"/>
</dbReference>
<evidence type="ECO:0000256" key="3">
    <source>
        <dbReference type="ARBA" id="ARBA00022989"/>
    </source>
</evidence>
<keyword evidence="2 7" id="KW-0812">Transmembrane</keyword>
<evidence type="ECO:0000256" key="1">
    <source>
        <dbReference type="ARBA" id="ARBA00022475"/>
    </source>
</evidence>
<dbReference type="InterPro" id="IPR003770">
    <property type="entry name" value="MLTG-like"/>
</dbReference>
<dbReference type="HAMAP" id="MF_02065">
    <property type="entry name" value="MltG"/>
    <property type="match status" value="1"/>
</dbReference>
<feature type="site" description="Important for catalytic activity" evidence="7">
    <location>
        <position position="222"/>
    </location>
</feature>
<comment type="caution">
    <text evidence="8">The sequence shown here is derived from an EMBL/GenBank/DDBJ whole genome shotgun (WGS) entry which is preliminary data.</text>
</comment>
<dbReference type="PANTHER" id="PTHR30518:SF2">
    <property type="entry name" value="ENDOLYTIC MUREIN TRANSGLYCOSYLASE"/>
    <property type="match status" value="1"/>
</dbReference>
<reference evidence="8 9" key="1">
    <citation type="submission" date="2018-10" db="EMBL/GenBank/DDBJ databases">
        <title>Genomic Encyclopedia of Type Strains, Phase IV (KMG-IV): sequencing the most valuable type-strain genomes for metagenomic binning, comparative biology and taxonomic classification.</title>
        <authorList>
            <person name="Goeker M."/>
        </authorList>
    </citation>
    <scope>NUCLEOTIDE SEQUENCE [LARGE SCALE GENOMIC DNA]</scope>
    <source>
        <strain evidence="8 9">DSM 22228</strain>
    </source>
</reference>
<keyword evidence="5 7" id="KW-0456">Lyase</keyword>
<comment type="function">
    <text evidence="7">Functions as a peptidoglycan terminase that cleaves nascent peptidoglycan strands endolytically to terminate their elongation.</text>
</comment>
<proteinExistence type="inferred from homology"/>
<keyword evidence="1 7" id="KW-1003">Cell membrane</keyword>
<evidence type="ECO:0000256" key="5">
    <source>
        <dbReference type="ARBA" id="ARBA00023239"/>
    </source>
</evidence>
<accession>A0A495RCM2</accession>
<organism evidence="8 9">
    <name type="scientific">Orbus hercynius</name>
    <dbReference type="NCBI Taxonomy" id="593135"/>
    <lineage>
        <taxon>Bacteria</taxon>
        <taxon>Pseudomonadati</taxon>
        <taxon>Pseudomonadota</taxon>
        <taxon>Gammaproteobacteria</taxon>
        <taxon>Orbales</taxon>
        <taxon>Orbaceae</taxon>
        <taxon>Orbus</taxon>
    </lineage>
</organism>
<evidence type="ECO:0000313" key="9">
    <source>
        <dbReference type="Proteomes" id="UP000278542"/>
    </source>
</evidence>